<feature type="region of interest" description="Disordered" evidence="12">
    <location>
        <begin position="749"/>
        <end position="788"/>
    </location>
</feature>
<evidence type="ECO:0000259" key="13">
    <source>
        <dbReference type="PROSITE" id="PS50157"/>
    </source>
</evidence>
<dbReference type="STRING" id="1147741.A0A0R3S1T6"/>
<dbReference type="GO" id="GO:0040034">
    <property type="term" value="P:regulation of development, heterochronic"/>
    <property type="evidence" value="ECO:0007669"/>
    <property type="project" value="UniProtKB-ARBA"/>
</dbReference>
<dbReference type="PANTHER" id="PTHR24404:SF55">
    <property type="entry name" value="ZINC FINGER PROTEIN PEGASUS"/>
    <property type="match status" value="1"/>
</dbReference>
<keyword evidence="11" id="KW-0175">Coiled coil</keyword>
<name>A0A0R3S1T6_9BILA</name>
<reference evidence="15" key="1">
    <citation type="submission" date="2017-02" db="UniProtKB">
        <authorList>
            <consortium name="WormBaseParasite"/>
        </authorList>
    </citation>
    <scope>IDENTIFICATION</scope>
</reference>
<evidence type="ECO:0000256" key="11">
    <source>
        <dbReference type="SAM" id="Coils"/>
    </source>
</evidence>
<feature type="region of interest" description="Disordered" evidence="12">
    <location>
        <begin position="698"/>
        <end position="719"/>
    </location>
</feature>
<evidence type="ECO:0000256" key="10">
    <source>
        <dbReference type="PROSITE-ProRule" id="PRU00042"/>
    </source>
</evidence>
<evidence type="ECO:0000256" key="3">
    <source>
        <dbReference type="ARBA" id="ARBA00022473"/>
    </source>
</evidence>
<dbReference type="PROSITE" id="PS00028">
    <property type="entry name" value="ZINC_FINGER_C2H2_1"/>
    <property type="match status" value="3"/>
</dbReference>
<evidence type="ECO:0000256" key="1">
    <source>
        <dbReference type="ARBA" id="ARBA00004123"/>
    </source>
</evidence>
<keyword evidence="14" id="KW-1185">Reference proteome</keyword>
<protein>
    <submittedName>
        <fullName evidence="15">POU domain protein</fullName>
    </submittedName>
</protein>
<dbReference type="PANTHER" id="PTHR24404">
    <property type="entry name" value="ZINC FINGER PROTEIN"/>
    <property type="match status" value="1"/>
</dbReference>
<feature type="coiled-coil region" evidence="11">
    <location>
        <begin position="130"/>
        <end position="157"/>
    </location>
</feature>
<keyword evidence="7" id="KW-0862">Zinc</keyword>
<dbReference type="PROSITE" id="PS50157">
    <property type="entry name" value="ZINC_FINGER_C2H2_2"/>
    <property type="match status" value="4"/>
</dbReference>
<feature type="compositionally biased region" description="Basic residues" evidence="12">
    <location>
        <begin position="196"/>
        <end position="205"/>
    </location>
</feature>
<keyword evidence="3" id="KW-0217">Developmental protein</keyword>
<comment type="subcellular location">
    <subcellularLocation>
        <location evidence="1">Nucleus</location>
    </subcellularLocation>
</comment>
<feature type="compositionally biased region" description="Basic and acidic residues" evidence="12">
    <location>
        <begin position="491"/>
        <end position="503"/>
    </location>
</feature>
<dbReference type="Gene3D" id="3.30.160.60">
    <property type="entry name" value="Classic Zinc Finger"/>
    <property type="match status" value="4"/>
</dbReference>
<feature type="domain" description="C2H2-type" evidence="13">
    <location>
        <begin position="1366"/>
        <end position="1393"/>
    </location>
</feature>
<evidence type="ECO:0000256" key="12">
    <source>
        <dbReference type="SAM" id="MobiDB-lite"/>
    </source>
</evidence>
<dbReference type="GO" id="GO:0003700">
    <property type="term" value="F:DNA-binding transcription factor activity"/>
    <property type="evidence" value="ECO:0007669"/>
    <property type="project" value="TreeGrafter"/>
</dbReference>
<feature type="region of interest" description="Disordered" evidence="12">
    <location>
        <begin position="44"/>
        <end position="99"/>
    </location>
</feature>
<keyword evidence="8" id="KW-0238">DNA-binding</keyword>
<evidence type="ECO:0000256" key="7">
    <source>
        <dbReference type="ARBA" id="ARBA00022833"/>
    </source>
</evidence>
<dbReference type="InterPro" id="IPR050589">
    <property type="entry name" value="Ikaros_C2H2-ZF"/>
</dbReference>
<feature type="region of interest" description="Disordered" evidence="12">
    <location>
        <begin position="1151"/>
        <end position="1179"/>
    </location>
</feature>
<feature type="compositionally biased region" description="Polar residues" evidence="12">
    <location>
        <begin position="90"/>
        <end position="99"/>
    </location>
</feature>
<feature type="region of interest" description="Disordered" evidence="12">
    <location>
        <begin position="188"/>
        <end position="219"/>
    </location>
</feature>
<feature type="compositionally biased region" description="Low complexity" evidence="12">
    <location>
        <begin position="1208"/>
        <end position="1233"/>
    </location>
</feature>
<dbReference type="SUPFAM" id="SSF57667">
    <property type="entry name" value="beta-beta-alpha zinc fingers"/>
    <property type="match status" value="3"/>
</dbReference>
<feature type="region of interest" description="Disordered" evidence="12">
    <location>
        <begin position="284"/>
        <end position="306"/>
    </location>
</feature>
<keyword evidence="4" id="KW-0479">Metal-binding</keyword>
<feature type="compositionally biased region" description="Polar residues" evidence="12">
    <location>
        <begin position="60"/>
        <end position="72"/>
    </location>
</feature>
<feature type="region of interest" description="Disordered" evidence="12">
    <location>
        <begin position="845"/>
        <end position="868"/>
    </location>
</feature>
<dbReference type="FunFam" id="3.30.160.60:FF:001301">
    <property type="entry name" value="Blast:Protein hunchback"/>
    <property type="match status" value="1"/>
</dbReference>
<dbReference type="GO" id="GO:0005634">
    <property type="term" value="C:nucleus"/>
    <property type="evidence" value="ECO:0007669"/>
    <property type="project" value="UniProtKB-SubCell"/>
</dbReference>
<evidence type="ECO:0000313" key="15">
    <source>
        <dbReference type="WBParaSite" id="EEL_0000864301-mRNA-1"/>
    </source>
</evidence>
<evidence type="ECO:0000313" key="14">
    <source>
        <dbReference type="Proteomes" id="UP000050640"/>
    </source>
</evidence>
<feature type="domain" description="C2H2-type" evidence="13">
    <location>
        <begin position="658"/>
        <end position="686"/>
    </location>
</feature>
<evidence type="ECO:0000256" key="6">
    <source>
        <dbReference type="ARBA" id="ARBA00022771"/>
    </source>
</evidence>
<dbReference type="GO" id="GO:0000978">
    <property type="term" value="F:RNA polymerase II cis-regulatory region sequence-specific DNA binding"/>
    <property type="evidence" value="ECO:0007669"/>
    <property type="project" value="TreeGrafter"/>
</dbReference>
<dbReference type="GO" id="GO:0008270">
    <property type="term" value="F:zinc ion binding"/>
    <property type="evidence" value="ECO:0007669"/>
    <property type="project" value="UniProtKB-KW"/>
</dbReference>
<feature type="region of interest" description="Disordered" evidence="12">
    <location>
        <begin position="491"/>
        <end position="513"/>
    </location>
</feature>
<feature type="region of interest" description="Disordered" evidence="12">
    <location>
        <begin position="1208"/>
        <end position="1283"/>
    </location>
</feature>
<feature type="compositionally biased region" description="Low complexity" evidence="12">
    <location>
        <begin position="1153"/>
        <end position="1168"/>
    </location>
</feature>
<feature type="compositionally biased region" description="Polar residues" evidence="12">
    <location>
        <begin position="845"/>
        <end position="856"/>
    </location>
</feature>
<feature type="region of interest" description="Disordered" evidence="12">
    <location>
        <begin position="406"/>
        <end position="435"/>
    </location>
</feature>
<evidence type="ECO:0000256" key="4">
    <source>
        <dbReference type="ARBA" id="ARBA00022723"/>
    </source>
</evidence>
<sequence>MILFTFLLTNYTDNTRGFHPMQHDKNATGTAGVSLSSVTTYDSFVQQQEEDEEQEQQQQPSSGSTLPSTRLASSKSSELLSSDEGDSTDVQESLQQHQNDTAQKLLAHLSSTISSGSVPHVVTPEQIYIAAAAVEEAKLLENRKQQLLQKLQQQLNSNKVPSANGTANAAAAAQLWLQQSCAATASLKQQQQQQQQHHHHHHHHQQQQQQQQQQLVNKTNQNQHSIVLTNHSTTANLIPETHAQQEITVLQKEQQQQQLQQTAFLNSDYQKLVQNGDLQLKYQSEQQSLSDSKTASIPQHDALSSPHPMVHADGGCSAFRQPQRQQYLLGQNMESQQDCSSTATATVTRNSDDTSGFTVSSSSTSAFVTSLSRNHTASAEKDFRSREEDNIESKLIISDIEMTDECSKTDMTNESYPVSKVPDKTGGEEGQSLSATGSSSEIIGILKYAAMGTVIHMDNDEFAEKTNNTDEQPKTKSILDFVDGEVEIDVEHKESDDDEKDAKPIAGDDDIGNGMIVDETRLSMNNMESPEVHRTSAGTPHEQTRFAAMRIEERILNEKLASSTIPTVATTSGSVVNTISPCYRFMPQTVSVAASPRSESIPSAPGSSTFCRAPGLGPVNTAETQQPGTSLPLVCNICGFSCNSKFHYNSHMNTHGDHQCTMCDYTSRTEGRLKKHMRDSHTVEEQLAAGLDVDQALTTSTSTSSTPVARITTTPVDGNNLSTSMASVLEAANLAAAAQAAAQAAVASCSSNSSSGPTTSVPSDSGSGLSFPSGSGTPPSSDMISSSSLSGAAQSISGLVPSALDQIRAFTENPSVLPDLSSANLATALISQGLLSSQAFHESMKSINSDDQSDSPVNGDKPRQCSSKPKTYKCKQCCHISTSKEEQWAHARTHIPVEKQLGCTRCGFVTEYKHHLEYHLRNHMGSKPFHCKKCAYSCVNKSMLNSHMKSHTNIYQFRCRDCTYATKYCHSLKLHLRKYNHNRATDVTDSAVSIAVNATASTSNLCNGSTQAIAESDDTAMRRLSESLTVQSGDGSSPEPLPTTSTMAQELSAALGMTPVVTSNSLNIASHLLFRQQHQMEEMELLLRLKNIAGMNPGAMLGISLQCPACSYQAINQADSLRHQLGHLIGPNGENPLIPLYNIFGMPQPAGVSSETSLESSSNLNEQMEQQDEEVEMEASKVEVDDFIDGAEFHEKPSIVDSEDHMMSDISGESQDSPSSGKSSIDEGSSGIEQESDKGAKKRKAGLKLNQIAARLQEKNSPENPDSNDSTNDPKYEGLPLPGMKENSMNEVNETSIGIALDSQEAPSISFMPSATPVAPQPQMVPPLGMHNDLINLSNLNIFQQACIAHMQEMERKLHILEMWRFSCGHCKMAFQDEPLYHIHMGYHGYENPFKCNRCGQACSDFLTFNLHLLQAKH</sequence>
<evidence type="ECO:0000256" key="8">
    <source>
        <dbReference type="ARBA" id="ARBA00023125"/>
    </source>
</evidence>
<keyword evidence="5" id="KW-0677">Repeat</keyword>
<dbReference type="FunFam" id="3.30.160.60:FF:002883">
    <property type="entry name" value="Hunchback-like protein"/>
    <property type="match status" value="1"/>
</dbReference>
<evidence type="ECO:0000256" key="2">
    <source>
        <dbReference type="ARBA" id="ARBA00007746"/>
    </source>
</evidence>
<feature type="domain" description="C2H2-type" evidence="13">
    <location>
        <begin position="929"/>
        <end position="956"/>
    </location>
</feature>
<dbReference type="SMART" id="SM00355">
    <property type="entry name" value="ZnF_C2H2"/>
    <property type="match status" value="9"/>
</dbReference>
<organism evidence="14 15">
    <name type="scientific">Elaeophora elaphi</name>
    <dbReference type="NCBI Taxonomy" id="1147741"/>
    <lineage>
        <taxon>Eukaryota</taxon>
        <taxon>Metazoa</taxon>
        <taxon>Ecdysozoa</taxon>
        <taxon>Nematoda</taxon>
        <taxon>Chromadorea</taxon>
        <taxon>Rhabditida</taxon>
        <taxon>Spirurina</taxon>
        <taxon>Spiruromorpha</taxon>
        <taxon>Filarioidea</taxon>
        <taxon>Onchocercidae</taxon>
        <taxon>Elaeophora</taxon>
    </lineage>
</organism>
<feature type="domain" description="C2H2-type" evidence="13">
    <location>
        <begin position="901"/>
        <end position="928"/>
    </location>
</feature>
<keyword evidence="9" id="KW-0539">Nucleus</keyword>
<accession>A0A0R3S1T6</accession>
<dbReference type="Proteomes" id="UP000050640">
    <property type="component" value="Unplaced"/>
</dbReference>
<dbReference type="WBParaSite" id="EEL_0000864301-mRNA-1">
    <property type="protein sequence ID" value="EEL_0000864301-mRNA-1"/>
    <property type="gene ID" value="EEL_0000864301"/>
</dbReference>
<dbReference type="GO" id="GO:0000122">
    <property type="term" value="P:negative regulation of transcription by RNA polymerase II"/>
    <property type="evidence" value="ECO:0007669"/>
    <property type="project" value="UniProtKB-ARBA"/>
</dbReference>
<feature type="compositionally biased region" description="Polar residues" evidence="12">
    <location>
        <begin position="1262"/>
        <end position="1273"/>
    </location>
</feature>
<keyword evidence="6 10" id="KW-0863">Zinc-finger</keyword>
<evidence type="ECO:0000256" key="9">
    <source>
        <dbReference type="ARBA" id="ARBA00023242"/>
    </source>
</evidence>
<dbReference type="InterPro" id="IPR036236">
    <property type="entry name" value="Znf_C2H2_sf"/>
</dbReference>
<proteinExistence type="inferred from homology"/>
<evidence type="ECO:0000256" key="5">
    <source>
        <dbReference type="ARBA" id="ARBA00022737"/>
    </source>
</evidence>
<dbReference type="InterPro" id="IPR013087">
    <property type="entry name" value="Znf_C2H2_type"/>
</dbReference>
<feature type="compositionally biased region" description="Polar residues" evidence="12">
    <location>
        <begin position="284"/>
        <end position="297"/>
    </location>
</feature>
<comment type="similarity">
    <text evidence="2">Belongs to the hunchback C2H2-type zinc-finger protein family.</text>
</comment>